<dbReference type="SMART" id="SM00248">
    <property type="entry name" value="ANK"/>
    <property type="match status" value="12"/>
</dbReference>
<feature type="repeat" description="ANK" evidence="3">
    <location>
        <begin position="665"/>
        <end position="690"/>
    </location>
</feature>
<evidence type="ECO:0000256" key="1">
    <source>
        <dbReference type="ARBA" id="ARBA00022737"/>
    </source>
</evidence>
<dbReference type="InterPro" id="IPR054471">
    <property type="entry name" value="GPIID_WHD"/>
</dbReference>
<sequence length="690" mass="74897">MAIAKGSWIAITSRQHPESPLKKATLEVSLEKNNLQLDHDMELYLEVEMAKLSFTGDLKTEVKNTLKAKAEGVFYWINCQINVLKECAKPISVRKALQNLPPDLKQTYVQAIKKCQQGPNSTDAHNLLLWLLYTFEPLSQKQIMAMLLINMERQQVEPNYQMNIKLDKIIDSTLVSINSNGIVQLAHASVKEFLLHKYIDAQTKNLFEMNELIGHSIIAQMCITYLLQWKSTILHSDDFPLEQYAIKYWANHVEIIEQAAAAAVSSSEDSLKQLTKEILQDKSPQFLHWTRFHLGTGVSMDGSSPLYCAAFHGLIQSTASLIVGPNQVQIDEPSGELGTALSAAAYSGKKSIVEFLLMNGANPNIQHGLYGTALQAAAYRGNENIVQLLLDNGAEVNSHSGKYGNALQAACMGKQNIVKYLLKRGADINANGGEYGNALQTAAFWGNKAIVQLLLENGVNVNAQSGYPLQAAVLWGNKTIVKLLLNNGANVNIQGGKYGNALQAAALRGDKSIFKLLLEKGADVNADCGQYGNALQGAAYIGDADIVKLLLEKGANVNLKGGQYGNALQAAAFRGNQHVFELLISHGADVDAQGGEYGNALQAAALNSTENMVKDLLNYGADVGSQGGQYGNALQAASFRGNKNICKMLLVHEADVNIQGGFFGSALQAAVYKGNNDIVEFLLAHGANKY</sequence>
<dbReference type="PANTHER" id="PTHR24141">
    <property type="entry name" value="2-5A-DEPENDENT RIBONUCLEASE"/>
    <property type="match status" value="1"/>
</dbReference>
<reference evidence="5" key="2">
    <citation type="journal article" date="2023" name="Proc. Natl. Acad. Sci. U.S.A.">
        <title>A global phylogenomic analysis of the shiitake genus Lentinula.</title>
        <authorList>
            <person name="Sierra-Patev S."/>
            <person name="Min B."/>
            <person name="Naranjo-Ortiz M."/>
            <person name="Looney B."/>
            <person name="Konkel Z."/>
            <person name="Slot J.C."/>
            <person name="Sakamoto Y."/>
            <person name="Steenwyk J.L."/>
            <person name="Rokas A."/>
            <person name="Carro J."/>
            <person name="Camarero S."/>
            <person name="Ferreira P."/>
            <person name="Molpeceres G."/>
            <person name="Ruiz-Duenas F.J."/>
            <person name="Serrano A."/>
            <person name="Henrissat B."/>
            <person name="Drula E."/>
            <person name="Hughes K.W."/>
            <person name="Mata J.L."/>
            <person name="Ishikawa N.K."/>
            <person name="Vargas-Isla R."/>
            <person name="Ushijima S."/>
            <person name="Smith C.A."/>
            <person name="Donoghue J."/>
            <person name="Ahrendt S."/>
            <person name="Andreopoulos W."/>
            <person name="He G."/>
            <person name="LaButti K."/>
            <person name="Lipzen A."/>
            <person name="Ng V."/>
            <person name="Riley R."/>
            <person name="Sandor L."/>
            <person name="Barry K."/>
            <person name="Martinez A.T."/>
            <person name="Xiao Y."/>
            <person name="Gibbons J.G."/>
            <person name="Terashima K."/>
            <person name="Grigoriev I.V."/>
            <person name="Hibbett D."/>
        </authorList>
    </citation>
    <scope>NUCLEOTIDE SEQUENCE</scope>
    <source>
        <strain evidence="5">Sp2 HRB7682 ss15</strain>
    </source>
</reference>
<protein>
    <submittedName>
        <fullName evidence="5">Ankyrin repeat-containing domain protein</fullName>
    </submittedName>
</protein>
<proteinExistence type="predicted"/>
<dbReference type="Pfam" id="PF12796">
    <property type="entry name" value="Ank_2"/>
    <property type="match status" value="3"/>
</dbReference>
<dbReference type="GO" id="GO:0003723">
    <property type="term" value="F:RNA binding"/>
    <property type="evidence" value="ECO:0007669"/>
    <property type="project" value="TreeGrafter"/>
</dbReference>
<dbReference type="PROSITE" id="PS50297">
    <property type="entry name" value="ANK_REP_REGION"/>
    <property type="match status" value="7"/>
</dbReference>
<evidence type="ECO:0000313" key="5">
    <source>
        <dbReference type="EMBL" id="KAJ4474100.1"/>
    </source>
</evidence>
<feature type="repeat" description="ANK" evidence="3">
    <location>
        <begin position="563"/>
        <end position="595"/>
    </location>
</feature>
<reference evidence="5" key="1">
    <citation type="submission" date="2022-08" db="EMBL/GenBank/DDBJ databases">
        <authorList>
            <consortium name="DOE Joint Genome Institute"/>
            <person name="Min B."/>
            <person name="Riley R."/>
            <person name="Sierra-Patev S."/>
            <person name="Naranjo-Ortiz M."/>
            <person name="Looney B."/>
            <person name="Konkel Z."/>
            <person name="Slot J.C."/>
            <person name="Sakamoto Y."/>
            <person name="Steenwyk J.L."/>
            <person name="Rokas A."/>
            <person name="Carro J."/>
            <person name="Camarero S."/>
            <person name="Ferreira P."/>
            <person name="Molpeceres G."/>
            <person name="Ruiz-Duenas F.J."/>
            <person name="Serrano A."/>
            <person name="Henrissat B."/>
            <person name="Drula E."/>
            <person name="Hughes K.W."/>
            <person name="Mata J.L."/>
            <person name="Ishikawa N.K."/>
            <person name="Vargas-Isla R."/>
            <person name="Ushijima S."/>
            <person name="Smith C.A."/>
            <person name="Ahrendt S."/>
            <person name="Andreopoulos W."/>
            <person name="He G."/>
            <person name="Labutti K."/>
            <person name="Lipzen A."/>
            <person name="Ng V."/>
            <person name="Sandor L."/>
            <person name="Barry K."/>
            <person name="Martinez A.T."/>
            <person name="Xiao Y."/>
            <person name="Gibbons J.G."/>
            <person name="Terashima K."/>
            <person name="Hibbett D.S."/>
            <person name="Grigoriev I.V."/>
        </authorList>
    </citation>
    <scope>NUCLEOTIDE SEQUENCE</scope>
    <source>
        <strain evidence="5">Sp2 HRB7682 ss15</strain>
    </source>
</reference>
<evidence type="ECO:0000256" key="3">
    <source>
        <dbReference type="PROSITE-ProRule" id="PRU00023"/>
    </source>
</evidence>
<feature type="repeat" description="ANK" evidence="3">
    <location>
        <begin position="372"/>
        <end position="401"/>
    </location>
</feature>
<dbReference type="Pfam" id="PF22939">
    <property type="entry name" value="WHD_GPIID"/>
    <property type="match status" value="1"/>
</dbReference>
<evidence type="ECO:0000259" key="4">
    <source>
        <dbReference type="Pfam" id="PF22939"/>
    </source>
</evidence>
<feature type="repeat" description="ANK" evidence="3">
    <location>
        <begin position="464"/>
        <end position="496"/>
    </location>
</feature>
<keyword evidence="1" id="KW-0677">Repeat</keyword>
<accession>A0A9W9A544</accession>
<feature type="repeat" description="ANK" evidence="3">
    <location>
        <begin position="497"/>
        <end position="529"/>
    </location>
</feature>
<dbReference type="Proteomes" id="UP001150238">
    <property type="component" value="Unassembled WGS sequence"/>
</dbReference>
<feature type="domain" description="GPI inositol-deacylase winged helix" evidence="4">
    <location>
        <begin position="122"/>
        <end position="200"/>
    </location>
</feature>
<dbReference type="GO" id="GO:0006396">
    <property type="term" value="P:RNA processing"/>
    <property type="evidence" value="ECO:0007669"/>
    <property type="project" value="TreeGrafter"/>
</dbReference>
<dbReference type="EMBL" id="JANVFS010000024">
    <property type="protein sequence ID" value="KAJ4474100.1"/>
    <property type="molecule type" value="Genomic_DNA"/>
</dbReference>
<organism evidence="5 6">
    <name type="scientific">Lentinula lateritia</name>
    <dbReference type="NCBI Taxonomy" id="40482"/>
    <lineage>
        <taxon>Eukaryota</taxon>
        <taxon>Fungi</taxon>
        <taxon>Dikarya</taxon>
        <taxon>Basidiomycota</taxon>
        <taxon>Agaricomycotina</taxon>
        <taxon>Agaricomycetes</taxon>
        <taxon>Agaricomycetidae</taxon>
        <taxon>Agaricales</taxon>
        <taxon>Marasmiineae</taxon>
        <taxon>Omphalotaceae</taxon>
        <taxon>Lentinula</taxon>
    </lineage>
</organism>
<dbReference type="PRINTS" id="PR01415">
    <property type="entry name" value="ANKYRIN"/>
</dbReference>
<evidence type="ECO:0000313" key="6">
    <source>
        <dbReference type="Proteomes" id="UP001150238"/>
    </source>
</evidence>
<name>A0A9W9A544_9AGAR</name>
<dbReference type="GO" id="GO:0004540">
    <property type="term" value="F:RNA nuclease activity"/>
    <property type="evidence" value="ECO:0007669"/>
    <property type="project" value="TreeGrafter"/>
</dbReference>
<dbReference type="InterPro" id="IPR002110">
    <property type="entry name" value="Ankyrin_rpt"/>
</dbReference>
<feature type="repeat" description="ANK" evidence="3">
    <location>
        <begin position="434"/>
        <end position="466"/>
    </location>
</feature>
<evidence type="ECO:0000256" key="2">
    <source>
        <dbReference type="ARBA" id="ARBA00023043"/>
    </source>
</evidence>
<dbReference type="AlphaFoldDB" id="A0A9W9A544"/>
<comment type="caution">
    <text evidence="5">The sequence shown here is derived from an EMBL/GenBank/DDBJ whole genome shotgun (WGS) entry which is preliminary data.</text>
</comment>
<feature type="repeat" description="ANK" evidence="3">
    <location>
        <begin position="336"/>
        <end position="368"/>
    </location>
</feature>
<dbReference type="Pfam" id="PF00023">
    <property type="entry name" value="Ank"/>
    <property type="match status" value="2"/>
</dbReference>
<dbReference type="SUPFAM" id="SSF48403">
    <property type="entry name" value="Ankyrin repeat"/>
    <property type="match status" value="2"/>
</dbReference>
<dbReference type="PROSITE" id="PS50088">
    <property type="entry name" value="ANK_REPEAT"/>
    <property type="match status" value="8"/>
</dbReference>
<dbReference type="Gene3D" id="1.25.40.20">
    <property type="entry name" value="Ankyrin repeat-containing domain"/>
    <property type="match status" value="3"/>
</dbReference>
<gene>
    <name evidence="5" type="ORF">C8J55DRAFT_562749</name>
</gene>
<dbReference type="PANTHER" id="PTHR24141:SF1">
    <property type="entry name" value="2-5A-DEPENDENT RIBONUCLEASE"/>
    <property type="match status" value="1"/>
</dbReference>
<keyword evidence="2 3" id="KW-0040">ANK repeat</keyword>
<feature type="repeat" description="ANK" evidence="3">
    <location>
        <begin position="530"/>
        <end position="562"/>
    </location>
</feature>
<dbReference type="InterPro" id="IPR036770">
    <property type="entry name" value="Ankyrin_rpt-contain_sf"/>
</dbReference>